<keyword evidence="9" id="KW-0732">Signal</keyword>
<keyword evidence="2" id="KW-1003">Cell membrane</keyword>
<accession>A0AA39FW01</accession>
<feature type="transmembrane region" description="Helical" evidence="8">
    <location>
        <begin position="373"/>
        <end position="395"/>
    </location>
</feature>
<keyword evidence="5 8" id="KW-0472">Membrane</keyword>
<feature type="chain" id="PRO_5041329003" description="Ionotropic receptor" evidence="9">
    <location>
        <begin position="24"/>
        <end position="650"/>
    </location>
</feature>
<evidence type="ECO:0000256" key="8">
    <source>
        <dbReference type="SAM" id="Phobius"/>
    </source>
</evidence>
<dbReference type="PANTHER" id="PTHR42643:SF39">
    <property type="entry name" value="IONOTROPIC RECEPTOR 56A-RELATED"/>
    <property type="match status" value="1"/>
</dbReference>
<evidence type="ECO:0000256" key="3">
    <source>
        <dbReference type="ARBA" id="ARBA00022692"/>
    </source>
</evidence>
<gene>
    <name evidence="10" type="ORF">PV328_000796</name>
</gene>
<dbReference type="GO" id="GO:0005886">
    <property type="term" value="C:plasma membrane"/>
    <property type="evidence" value="ECO:0007669"/>
    <property type="project" value="UniProtKB-SubCell"/>
</dbReference>
<evidence type="ECO:0000256" key="1">
    <source>
        <dbReference type="ARBA" id="ARBA00004651"/>
    </source>
</evidence>
<evidence type="ECO:0000313" key="10">
    <source>
        <dbReference type="EMBL" id="KAK0176683.1"/>
    </source>
</evidence>
<evidence type="ECO:0008006" key="12">
    <source>
        <dbReference type="Google" id="ProtNLM"/>
    </source>
</evidence>
<dbReference type="PANTHER" id="PTHR42643">
    <property type="entry name" value="IONOTROPIC RECEPTOR 20A-RELATED"/>
    <property type="match status" value="1"/>
</dbReference>
<reference evidence="10" key="2">
    <citation type="submission" date="2023-03" db="EMBL/GenBank/DDBJ databases">
        <authorList>
            <person name="Inwood S.N."/>
            <person name="Skelly J.G."/>
            <person name="Guhlin J."/>
            <person name="Harrop T.W.R."/>
            <person name="Goldson S.G."/>
            <person name="Dearden P.K."/>
        </authorList>
    </citation>
    <scope>NUCLEOTIDE SEQUENCE</scope>
    <source>
        <strain evidence="10">Irish</strain>
        <tissue evidence="10">Whole body</tissue>
    </source>
</reference>
<dbReference type="AlphaFoldDB" id="A0AA39FW01"/>
<evidence type="ECO:0000256" key="7">
    <source>
        <dbReference type="ARBA" id="ARBA00023180"/>
    </source>
</evidence>
<evidence type="ECO:0000313" key="11">
    <source>
        <dbReference type="Proteomes" id="UP001168990"/>
    </source>
</evidence>
<dbReference type="Gene3D" id="1.10.287.70">
    <property type="match status" value="1"/>
</dbReference>
<sequence length="650" mass="76139">MEKFFKLLLISLLLQWKLLLVNGLNTKKSNFDRTYIINEMAMDMIKSCYMEFKTIIIHADSDQTIINNVGKLGSSTLMLISNSSKNNIGVAQYLHMPLFIMTPKSRMEFHDILMSFKSSPLWNIMAPFLILDKSNRKCMNAPNILKTAWEMNVVKSFFLCVNSKNVSMIYTYNPYTNRAPQPWKNVKTTKKRTDGWTMYSKSNREGLKWEQNYDSGYEKFNKTPFGKIIYTILNAIGNICDGLNFDRTEYLDGSIIRAVVTISGEHEWIPDKDYDESLMEKMLPGDVLVVQALKSALNGTFIFNVDEEGFAMNEQVTGFYRRLQNRSSDIAICFRTHYTSRRFQTTYPVFHSQLHIVTNNRGFYTPLEKIKNYYGIVTLISLCVIFSMTYIVIVLSGRRRRWAFAGFEVLRLIVNASIHSRMNTLSRRIFFTMIFLYCLIFQATFSGHLSAFLTKDEYRTNVEKLEDLRDSRYDVIYGGPSIPPLIKDPLLKKKFILSHHDCAKLIIGNDTAACISDFIYLSQVVFDEKLHMSKEPISKIVYTLPIRDDWPLRERVDIFLMRLEQSEHIYHRVEQYFETERRRQNRILATTEVNAHPIRLWMLDFIFYVLIGGLMLAIVSFGCERQIRHTGFLRRFRHICVRRRVANRRN</sequence>
<feature type="transmembrane region" description="Helical" evidence="8">
    <location>
        <begin position="605"/>
        <end position="623"/>
    </location>
</feature>
<organism evidence="10 11">
    <name type="scientific">Microctonus aethiopoides</name>
    <dbReference type="NCBI Taxonomy" id="144406"/>
    <lineage>
        <taxon>Eukaryota</taxon>
        <taxon>Metazoa</taxon>
        <taxon>Ecdysozoa</taxon>
        <taxon>Arthropoda</taxon>
        <taxon>Hexapoda</taxon>
        <taxon>Insecta</taxon>
        <taxon>Pterygota</taxon>
        <taxon>Neoptera</taxon>
        <taxon>Endopterygota</taxon>
        <taxon>Hymenoptera</taxon>
        <taxon>Apocrita</taxon>
        <taxon>Ichneumonoidea</taxon>
        <taxon>Braconidae</taxon>
        <taxon>Euphorinae</taxon>
        <taxon>Microctonus</taxon>
    </lineage>
</organism>
<feature type="transmembrane region" description="Helical" evidence="8">
    <location>
        <begin position="429"/>
        <end position="453"/>
    </location>
</feature>
<keyword evidence="7" id="KW-0325">Glycoprotein</keyword>
<dbReference type="EMBL" id="JAQQBS010000001">
    <property type="protein sequence ID" value="KAK0176683.1"/>
    <property type="molecule type" value="Genomic_DNA"/>
</dbReference>
<protein>
    <recommendedName>
        <fullName evidence="12">Ionotropic receptor</fullName>
    </recommendedName>
</protein>
<keyword evidence="11" id="KW-1185">Reference proteome</keyword>
<keyword evidence="3 8" id="KW-0812">Transmembrane</keyword>
<comment type="caution">
    <text evidence="10">The sequence shown here is derived from an EMBL/GenBank/DDBJ whole genome shotgun (WGS) entry which is preliminary data.</text>
</comment>
<dbReference type="SUPFAM" id="SSF53850">
    <property type="entry name" value="Periplasmic binding protein-like II"/>
    <property type="match status" value="1"/>
</dbReference>
<keyword evidence="4 8" id="KW-1133">Transmembrane helix</keyword>
<evidence type="ECO:0000256" key="6">
    <source>
        <dbReference type="ARBA" id="ARBA00023170"/>
    </source>
</evidence>
<evidence type="ECO:0000256" key="4">
    <source>
        <dbReference type="ARBA" id="ARBA00022989"/>
    </source>
</evidence>
<evidence type="ECO:0000256" key="9">
    <source>
        <dbReference type="SAM" id="SignalP"/>
    </source>
</evidence>
<reference evidence="10" key="1">
    <citation type="journal article" date="2023" name="bioRxiv">
        <title>Scaffold-level genome assemblies of two parasitoid biocontrol wasps reveal the parthenogenesis mechanism and an associated novel virus.</title>
        <authorList>
            <person name="Inwood S."/>
            <person name="Skelly J."/>
            <person name="Guhlin J."/>
            <person name="Harrop T."/>
            <person name="Goldson S."/>
            <person name="Dearden P."/>
        </authorList>
    </citation>
    <scope>NUCLEOTIDE SEQUENCE</scope>
    <source>
        <strain evidence="10">Irish</strain>
        <tissue evidence="10">Whole body</tissue>
    </source>
</reference>
<evidence type="ECO:0000256" key="2">
    <source>
        <dbReference type="ARBA" id="ARBA00022475"/>
    </source>
</evidence>
<name>A0AA39FW01_9HYME</name>
<keyword evidence="6" id="KW-0675">Receptor</keyword>
<feature type="signal peptide" evidence="9">
    <location>
        <begin position="1"/>
        <end position="23"/>
    </location>
</feature>
<dbReference type="InterPro" id="IPR052192">
    <property type="entry name" value="Insect_Ionotropic_Sensory_Rcpt"/>
</dbReference>
<comment type="subcellular location">
    <subcellularLocation>
        <location evidence="1">Cell membrane</location>
        <topology evidence="1">Multi-pass membrane protein</topology>
    </subcellularLocation>
</comment>
<proteinExistence type="predicted"/>
<dbReference type="Proteomes" id="UP001168990">
    <property type="component" value="Unassembled WGS sequence"/>
</dbReference>
<evidence type="ECO:0000256" key="5">
    <source>
        <dbReference type="ARBA" id="ARBA00023136"/>
    </source>
</evidence>